<sequence>MIEDIPEEIEPVVTEHTIWRDYCPQCRKHVEPVVPEALPGATLGHQVI</sequence>
<comment type="caution">
    <text evidence="1">The sequence shown here is derived from an EMBL/GenBank/DDBJ whole genome shotgun (WGS) entry which is preliminary data.</text>
</comment>
<accession>X0Y4C7</accession>
<feature type="non-terminal residue" evidence="1">
    <location>
        <position position="48"/>
    </location>
</feature>
<dbReference type="AlphaFoldDB" id="X0Y4C7"/>
<evidence type="ECO:0000313" key="1">
    <source>
        <dbReference type="EMBL" id="GAG31711.1"/>
    </source>
</evidence>
<gene>
    <name evidence="1" type="ORF">S01H1_66578</name>
</gene>
<evidence type="ECO:0008006" key="2">
    <source>
        <dbReference type="Google" id="ProtNLM"/>
    </source>
</evidence>
<protein>
    <recommendedName>
        <fullName evidence="2">Transposase IS66 zinc-finger binding domain-containing protein</fullName>
    </recommendedName>
</protein>
<proteinExistence type="predicted"/>
<dbReference type="EMBL" id="BARS01044028">
    <property type="protein sequence ID" value="GAG31711.1"/>
    <property type="molecule type" value="Genomic_DNA"/>
</dbReference>
<organism evidence="1">
    <name type="scientific">marine sediment metagenome</name>
    <dbReference type="NCBI Taxonomy" id="412755"/>
    <lineage>
        <taxon>unclassified sequences</taxon>
        <taxon>metagenomes</taxon>
        <taxon>ecological metagenomes</taxon>
    </lineage>
</organism>
<reference evidence="1" key="1">
    <citation type="journal article" date="2014" name="Front. Microbiol.">
        <title>High frequency of phylogenetically diverse reductive dehalogenase-homologous genes in deep subseafloor sedimentary metagenomes.</title>
        <authorList>
            <person name="Kawai M."/>
            <person name="Futagami T."/>
            <person name="Toyoda A."/>
            <person name="Takaki Y."/>
            <person name="Nishi S."/>
            <person name="Hori S."/>
            <person name="Arai W."/>
            <person name="Tsubouchi T."/>
            <person name="Morono Y."/>
            <person name="Uchiyama I."/>
            <person name="Ito T."/>
            <person name="Fujiyama A."/>
            <person name="Inagaki F."/>
            <person name="Takami H."/>
        </authorList>
    </citation>
    <scope>NUCLEOTIDE SEQUENCE</scope>
    <source>
        <strain evidence="1">Expedition CK06-06</strain>
    </source>
</reference>
<name>X0Y4C7_9ZZZZ</name>